<name>A0A0D0DTL7_9AGAM</name>
<accession>A0A0D0DTL7</accession>
<reference evidence="3" key="2">
    <citation type="submission" date="2015-01" db="EMBL/GenBank/DDBJ databases">
        <title>Evolutionary Origins and Diversification of the Mycorrhizal Mutualists.</title>
        <authorList>
            <consortium name="DOE Joint Genome Institute"/>
            <consortium name="Mycorrhizal Genomics Consortium"/>
            <person name="Kohler A."/>
            <person name="Kuo A."/>
            <person name="Nagy L.G."/>
            <person name="Floudas D."/>
            <person name="Copeland A."/>
            <person name="Barry K.W."/>
            <person name="Cichocki N."/>
            <person name="Veneault-Fourrey C."/>
            <person name="LaButti K."/>
            <person name="Lindquist E.A."/>
            <person name="Lipzen A."/>
            <person name="Lundell T."/>
            <person name="Morin E."/>
            <person name="Murat C."/>
            <person name="Riley R."/>
            <person name="Ohm R."/>
            <person name="Sun H."/>
            <person name="Tunlid A."/>
            <person name="Henrissat B."/>
            <person name="Grigoriev I.V."/>
            <person name="Hibbett D.S."/>
            <person name="Martin F."/>
        </authorList>
    </citation>
    <scope>NUCLEOTIDE SEQUENCE [LARGE SCALE GENOMIC DNA]</scope>
    <source>
        <strain evidence="3">Ve08.2h10</strain>
    </source>
</reference>
<dbReference type="AlphaFoldDB" id="A0A0D0DTL7"/>
<keyword evidence="3" id="KW-1185">Reference proteome</keyword>
<dbReference type="OrthoDB" id="167398at2759"/>
<proteinExistence type="predicted"/>
<evidence type="ECO:0000313" key="3">
    <source>
        <dbReference type="Proteomes" id="UP000054538"/>
    </source>
</evidence>
<reference evidence="2 3" key="1">
    <citation type="submission" date="2014-04" db="EMBL/GenBank/DDBJ databases">
        <authorList>
            <consortium name="DOE Joint Genome Institute"/>
            <person name="Kuo A."/>
            <person name="Kohler A."/>
            <person name="Jargeat P."/>
            <person name="Nagy L.G."/>
            <person name="Floudas D."/>
            <person name="Copeland A."/>
            <person name="Barry K.W."/>
            <person name="Cichocki N."/>
            <person name="Veneault-Fourrey C."/>
            <person name="LaButti K."/>
            <person name="Lindquist E.A."/>
            <person name="Lipzen A."/>
            <person name="Lundell T."/>
            <person name="Morin E."/>
            <person name="Murat C."/>
            <person name="Sun H."/>
            <person name="Tunlid A."/>
            <person name="Henrissat B."/>
            <person name="Grigoriev I.V."/>
            <person name="Hibbett D.S."/>
            <person name="Martin F."/>
            <person name="Nordberg H.P."/>
            <person name="Cantor M.N."/>
            <person name="Hua S.X."/>
        </authorList>
    </citation>
    <scope>NUCLEOTIDE SEQUENCE [LARGE SCALE GENOMIC DNA]</scope>
    <source>
        <strain evidence="2 3">Ve08.2h10</strain>
    </source>
</reference>
<feature type="compositionally biased region" description="Polar residues" evidence="1">
    <location>
        <begin position="27"/>
        <end position="36"/>
    </location>
</feature>
<dbReference type="EMBL" id="KN824942">
    <property type="protein sequence ID" value="KIK97298.1"/>
    <property type="molecule type" value="Genomic_DNA"/>
</dbReference>
<dbReference type="Proteomes" id="UP000054538">
    <property type="component" value="Unassembled WGS sequence"/>
</dbReference>
<dbReference type="HOGENOM" id="CLU_3050962_0_0_1"/>
<gene>
    <name evidence="2" type="ORF">PAXRUDRAFT_825060</name>
</gene>
<sequence>MFRLSLPITITIANHGVPLDQQRQRTDNNPYKQNGGKSYRPVDHGHASARQKLG</sequence>
<dbReference type="InParanoid" id="A0A0D0DTL7"/>
<evidence type="ECO:0000256" key="1">
    <source>
        <dbReference type="SAM" id="MobiDB-lite"/>
    </source>
</evidence>
<evidence type="ECO:0000313" key="2">
    <source>
        <dbReference type="EMBL" id="KIK97298.1"/>
    </source>
</evidence>
<protein>
    <submittedName>
        <fullName evidence="2">Uncharacterized protein</fullName>
    </submittedName>
</protein>
<feature type="region of interest" description="Disordered" evidence="1">
    <location>
        <begin position="16"/>
        <end position="54"/>
    </location>
</feature>
<organism evidence="2 3">
    <name type="scientific">Paxillus rubicundulus Ve08.2h10</name>
    <dbReference type="NCBI Taxonomy" id="930991"/>
    <lineage>
        <taxon>Eukaryota</taxon>
        <taxon>Fungi</taxon>
        <taxon>Dikarya</taxon>
        <taxon>Basidiomycota</taxon>
        <taxon>Agaricomycotina</taxon>
        <taxon>Agaricomycetes</taxon>
        <taxon>Agaricomycetidae</taxon>
        <taxon>Boletales</taxon>
        <taxon>Paxilineae</taxon>
        <taxon>Paxillaceae</taxon>
        <taxon>Paxillus</taxon>
    </lineage>
</organism>